<dbReference type="InterPro" id="IPR036249">
    <property type="entry name" value="Thioredoxin-like_sf"/>
</dbReference>
<dbReference type="SUPFAM" id="SSF52833">
    <property type="entry name" value="Thioredoxin-like"/>
    <property type="match status" value="1"/>
</dbReference>
<protein>
    <recommendedName>
        <fullName evidence="3">SelT/selW/selH selenoprotein domain-containing protein</fullName>
    </recommendedName>
</protein>
<dbReference type="Pfam" id="PF10262">
    <property type="entry name" value="Rdx"/>
    <property type="match status" value="1"/>
</dbReference>
<name>A0A382NUD0_9ZZZZ</name>
<evidence type="ECO:0008006" key="3">
    <source>
        <dbReference type="Google" id="ProtNLM"/>
    </source>
</evidence>
<dbReference type="InterPro" id="IPR011893">
    <property type="entry name" value="Selenoprotein_Rdx-typ"/>
</dbReference>
<dbReference type="PANTHER" id="PTHR36417">
    <property type="entry name" value="SELENOPROTEIN DOMAIN PROTEIN (AFU_ORTHOLOGUE AFUA_1G05220)"/>
    <property type="match status" value="1"/>
</dbReference>
<dbReference type="NCBIfam" id="TIGR02174">
    <property type="entry name" value="CXXU_selWTH"/>
    <property type="match status" value="1"/>
</dbReference>
<sequence length="115" mass="13337">MHNVNYEQHFLKIFMTLYSENITMEKPLIEIEYCTKCRWLARASWIAQELLSTFSSEIGGVTLIPSEIAGIFEIRCGRKIIWERGKKKGMPEIKPLKQKVRDIIAPDKDLGHIDS</sequence>
<dbReference type="AlphaFoldDB" id="A0A382NUD0"/>
<reference evidence="2" key="1">
    <citation type="submission" date="2018-05" db="EMBL/GenBank/DDBJ databases">
        <authorList>
            <person name="Lanie J.A."/>
            <person name="Ng W.-L."/>
            <person name="Kazmierczak K.M."/>
            <person name="Andrzejewski T.M."/>
            <person name="Davidsen T.M."/>
            <person name="Wayne K.J."/>
            <person name="Tettelin H."/>
            <person name="Glass J.I."/>
            <person name="Rusch D."/>
            <person name="Podicherti R."/>
            <person name="Tsui H.-C.T."/>
            <person name="Winkler M.E."/>
        </authorList>
    </citation>
    <scope>NUCLEOTIDE SEQUENCE</scope>
</reference>
<gene>
    <name evidence="2" type="ORF">METZ01_LOCUS316799</name>
</gene>
<evidence type="ECO:0000313" key="2">
    <source>
        <dbReference type="EMBL" id="SVC63945.1"/>
    </source>
</evidence>
<dbReference type="EMBL" id="UINC01102372">
    <property type="protein sequence ID" value="SVC63945.1"/>
    <property type="molecule type" value="Genomic_DNA"/>
</dbReference>
<dbReference type="PANTHER" id="PTHR36417:SF2">
    <property type="entry name" value="SELENOPROTEIN DOMAIN PROTEIN (AFU_ORTHOLOGUE AFUA_1G05220)"/>
    <property type="match status" value="1"/>
</dbReference>
<proteinExistence type="predicted"/>
<keyword evidence="1" id="KW-0676">Redox-active center</keyword>
<evidence type="ECO:0000256" key="1">
    <source>
        <dbReference type="ARBA" id="ARBA00023284"/>
    </source>
</evidence>
<dbReference type="Gene3D" id="3.40.30.10">
    <property type="entry name" value="Glutaredoxin"/>
    <property type="match status" value="1"/>
</dbReference>
<accession>A0A382NUD0</accession>
<organism evidence="2">
    <name type="scientific">marine metagenome</name>
    <dbReference type="NCBI Taxonomy" id="408172"/>
    <lineage>
        <taxon>unclassified sequences</taxon>
        <taxon>metagenomes</taxon>
        <taxon>ecological metagenomes</taxon>
    </lineage>
</organism>